<dbReference type="InterPro" id="IPR029063">
    <property type="entry name" value="SAM-dependent_MTases_sf"/>
</dbReference>
<dbReference type="SUPFAM" id="SSF53335">
    <property type="entry name" value="S-adenosyl-L-methionine-dependent methyltransferases"/>
    <property type="match status" value="1"/>
</dbReference>
<feature type="domain" description="Type II methyltransferase M.TaqI-like" evidence="1">
    <location>
        <begin position="532"/>
        <end position="678"/>
    </location>
</feature>
<dbReference type="Gene3D" id="3.40.50.150">
    <property type="entry name" value="Vaccinia Virus protein VP39"/>
    <property type="match status" value="1"/>
</dbReference>
<reference evidence="2 3" key="1">
    <citation type="journal article" date="2019" name="Nat. Med.">
        <title>A library of human gut bacterial isolates paired with longitudinal multiomics data enables mechanistic microbiome research.</title>
        <authorList>
            <person name="Poyet M."/>
            <person name="Groussin M."/>
            <person name="Gibbons S.M."/>
            <person name="Avila-Pacheco J."/>
            <person name="Jiang X."/>
            <person name="Kearney S.M."/>
            <person name="Perrotta A.R."/>
            <person name="Berdy B."/>
            <person name="Zhao S."/>
            <person name="Lieberman T.D."/>
            <person name="Swanson P.K."/>
            <person name="Smith M."/>
            <person name="Roesemann S."/>
            <person name="Alexander J.E."/>
            <person name="Rich S.A."/>
            <person name="Livny J."/>
            <person name="Vlamakis H."/>
            <person name="Clish C."/>
            <person name="Bullock K."/>
            <person name="Deik A."/>
            <person name="Scott J."/>
            <person name="Pierce K.A."/>
            <person name="Xavier R.J."/>
            <person name="Alm E.J."/>
        </authorList>
    </citation>
    <scope>NUCLEOTIDE SEQUENCE [LARGE SCALE GENOMIC DNA]</scope>
    <source>
        <strain evidence="2 3">BIOML-A2</strain>
    </source>
</reference>
<dbReference type="EMBL" id="WWVX01000004">
    <property type="protein sequence ID" value="MZL69644.1"/>
    <property type="molecule type" value="Genomic_DNA"/>
</dbReference>
<evidence type="ECO:0000259" key="1">
    <source>
        <dbReference type="Pfam" id="PF07669"/>
    </source>
</evidence>
<proteinExistence type="predicted"/>
<dbReference type="RefSeq" id="WP_161213415.1">
    <property type="nucleotide sequence ID" value="NZ_WWVX01000004.1"/>
</dbReference>
<accession>A0ABW9WV97</accession>
<dbReference type="PROSITE" id="PS00092">
    <property type="entry name" value="N6_MTASE"/>
    <property type="match status" value="1"/>
</dbReference>
<comment type="caution">
    <text evidence="2">The sequence shown here is derived from an EMBL/GenBank/DDBJ whole genome shotgun (WGS) entry which is preliminary data.</text>
</comment>
<evidence type="ECO:0000313" key="3">
    <source>
        <dbReference type="Proteomes" id="UP000474718"/>
    </source>
</evidence>
<dbReference type="Pfam" id="PF07669">
    <property type="entry name" value="Eco57I"/>
    <property type="match status" value="1"/>
</dbReference>
<sequence length="683" mass="77682">MPTSSHMGDFAHESDVWSFLKLITKDNPDSHYPYANEEYRNLFRHALWIVPGVKEAKALSKLMKKHPIFGCGAFDVVNVAGDGDEEERFEDALQKVRQAINGAGNDGYTITLSCGKLTTGVTVPEWTAVFMLAGSFSTSAASYLQTIFRVQSPCNKDGKIKRCCYVFDFAPDRTLKMVAESVALSTKAGKANDSDRRIMGEFLNYCPVIAVDGTVMKAYDTNRLLQHLKRAYAERAVQNGFDDTNLYNDKLLRLEALDIERFNTLKGIVGTSKAAPKTKEIDINAQGFSDEKYEELSRIEKKAKRERTPDEEKLLQEMKEKQKLKNSAISILRGISIRMPLLIYGADIPIDENITIEKLVDIVDDSSWDEFMPSGVTKGLFKSFIKYYDPEIFVAAGRRIRAIVRSADELPPTERVKKIAQLFACFKNPDKETILTPWRVVNMHMSDCLGGYDFYDETHEQMMDNPRFVDRGKVTADTFSNASARVLEINSKTGLYPLYITYSIFRSRCAACSEEELDDSKLHQFWDTTVRENVFVICKTPMAKQITRRTLVGYRNIPVNTHYFDDLINMMKNKPRQFVDRILKPSYWNQEGVKTMKFDAVVGNPPYQLETGSTSRQAIPIYNIFVEQAKALSPKYLSMIMPSRWFAGGMGLDQFRNNMMNDSHISKIVDYVNAKDCFPQIGI</sequence>
<dbReference type="Proteomes" id="UP000474718">
    <property type="component" value="Unassembled WGS sequence"/>
</dbReference>
<dbReference type="InterPro" id="IPR002052">
    <property type="entry name" value="DNA_methylase_N6_adenine_CS"/>
</dbReference>
<dbReference type="InterPro" id="IPR027417">
    <property type="entry name" value="P-loop_NTPase"/>
</dbReference>
<protein>
    <recommendedName>
        <fullName evidence="1">Type II methyltransferase M.TaqI-like domain-containing protein</fullName>
    </recommendedName>
</protein>
<keyword evidence="3" id="KW-1185">Reference proteome</keyword>
<dbReference type="InterPro" id="IPR011639">
    <property type="entry name" value="MethylTrfase_TaqI-like_dom"/>
</dbReference>
<gene>
    <name evidence="2" type="ORF">GT747_07735</name>
</gene>
<dbReference type="Gene3D" id="3.40.50.300">
    <property type="entry name" value="P-loop containing nucleotide triphosphate hydrolases"/>
    <property type="match status" value="1"/>
</dbReference>
<evidence type="ECO:0000313" key="2">
    <source>
        <dbReference type="EMBL" id="MZL69644.1"/>
    </source>
</evidence>
<name>A0ABW9WV97_9FIRM</name>
<organism evidence="2 3">
    <name type="scientific">Bittarella massiliensis</name>
    <name type="common">ex Durand et al. 2017</name>
    <dbReference type="NCBI Taxonomy" id="1720313"/>
    <lineage>
        <taxon>Bacteria</taxon>
        <taxon>Bacillati</taxon>
        <taxon>Bacillota</taxon>
        <taxon>Clostridia</taxon>
        <taxon>Eubacteriales</taxon>
        <taxon>Oscillospiraceae</taxon>
        <taxon>Bittarella (ex Durand et al. 2017)</taxon>
    </lineage>
</organism>